<evidence type="ECO:0000313" key="5">
    <source>
        <dbReference type="Proteomes" id="UP000190064"/>
    </source>
</evidence>
<dbReference type="EMBL" id="MTSD02000001">
    <property type="protein sequence ID" value="OOV88204.1"/>
    <property type="molecule type" value="Genomic_DNA"/>
</dbReference>
<comment type="similarity">
    <text evidence="1 3">Belongs to the HAD-like hydrolase superfamily. S-2-haloalkanoic acid dehalogenase family.</text>
</comment>
<dbReference type="SFLD" id="SFLDS00003">
    <property type="entry name" value="Haloacid_Dehalogenase"/>
    <property type="match status" value="1"/>
</dbReference>
<dbReference type="InterPro" id="IPR006439">
    <property type="entry name" value="HAD-SF_hydro_IA"/>
</dbReference>
<dbReference type="CDD" id="cd02588">
    <property type="entry name" value="HAD_L2-DEX"/>
    <property type="match status" value="1"/>
</dbReference>
<dbReference type="InterPro" id="IPR006328">
    <property type="entry name" value="2-HAD"/>
</dbReference>
<dbReference type="InterPro" id="IPR023198">
    <property type="entry name" value="PGP-like_dom2"/>
</dbReference>
<sequence>MTDKTVLAFDVYGTLIDTQGVLDALQNIMGANAPAFSKLWREKQLEYSFRRGLMQDYVDFSVCTRNALDYACLALKQPLEEDVRQALMAVYKTLPAFADTLAGLKAAKDAGMVCYAFSNGSAAAVEGLLDHAGIRGYFDGIISVEALQTFKPNPGVYQLLLDTAGVSAGSGWLISGNPFDILGALNHGMKTAWVKRSSEVVFDPWGPEPTVVINQLDKLVSAIQTS</sequence>
<organism evidence="4 5">
    <name type="scientific">Oceanospirillum linum</name>
    <dbReference type="NCBI Taxonomy" id="966"/>
    <lineage>
        <taxon>Bacteria</taxon>
        <taxon>Pseudomonadati</taxon>
        <taxon>Pseudomonadota</taxon>
        <taxon>Gammaproteobacteria</taxon>
        <taxon>Oceanospirillales</taxon>
        <taxon>Oceanospirillaceae</taxon>
        <taxon>Oceanospirillum</taxon>
    </lineage>
</organism>
<dbReference type="NCBIfam" id="TIGR01428">
    <property type="entry name" value="HAD_type_II"/>
    <property type="match status" value="1"/>
</dbReference>
<dbReference type="Pfam" id="PF00702">
    <property type="entry name" value="Hydrolase"/>
    <property type="match status" value="1"/>
</dbReference>
<evidence type="ECO:0000256" key="3">
    <source>
        <dbReference type="RuleBase" id="RU368077"/>
    </source>
</evidence>
<dbReference type="PANTHER" id="PTHR43316">
    <property type="entry name" value="HYDROLASE, HALOACID DELAHOGENASE-RELATED"/>
    <property type="match status" value="1"/>
</dbReference>
<dbReference type="NCBIfam" id="TIGR01493">
    <property type="entry name" value="HAD-SF-IA-v2"/>
    <property type="match status" value="1"/>
</dbReference>
<keyword evidence="2 3" id="KW-0378">Hydrolase</keyword>
<dbReference type="STRING" id="966.BTA35_0201310"/>
<dbReference type="RefSeq" id="WP_077242621.1">
    <property type="nucleotide sequence ID" value="NZ_FXTS01000001.1"/>
</dbReference>
<dbReference type="Proteomes" id="UP000190064">
    <property type="component" value="Unassembled WGS sequence"/>
</dbReference>
<dbReference type="InterPro" id="IPR023214">
    <property type="entry name" value="HAD_sf"/>
</dbReference>
<dbReference type="InterPro" id="IPR036412">
    <property type="entry name" value="HAD-like_sf"/>
</dbReference>
<accession>A0A1T1HEC6</accession>
<dbReference type="InterPro" id="IPR051540">
    <property type="entry name" value="S-2-haloacid_dehalogenase"/>
</dbReference>
<dbReference type="SUPFAM" id="SSF56784">
    <property type="entry name" value="HAD-like"/>
    <property type="match status" value="1"/>
</dbReference>
<dbReference type="PRINTS" id="PR00413">
    <property type="entry name" value="HADHALOGNASE"/>
</dbReference>
<keyword evidence="5" id="KW-1185">Reference proteome</keyword>
<gene>
    <name evidence="4" type="ORF">BTA35_0201310</name>
</gene>
<comment type="caution">
    <text evidence="4">The sequence shown here is derived from an EMBL/GenBank/DDBJ whole genome shotgun (WGS) entry which is preliminary data.</text>
</comment>
<comment type="function">
    <text evidence="3">Catalyzes the hydrolytic dehalogenation of small (S)-2-haloalkanoic acids to yield the corresponding (R)-2-hydroxyalkanoic acids.</text>
</comment>
<reference evidence="4" key="1">
    <citation type="submission" date="2017-02" db="EMBL/GenBank/DDBJ databases">
        <title>Draft Genome Sequence of the Salt Water Bacterium Oceanospirillum linum ATCC 11336.</title>
        <authorList>
            <person name="Trachtenberg A.M."/>
            <person name="Carney J.G."/>
            <person name="Linnane J.D."/>
            <person name="Rheaume B.A."/>
            <person name="Pitts N.L."/>
            <person name="Mykles D.L."/>
            <person name="Maclea K.S."/>
        </authorList>
    </citation>
    <scope>NUCLEOTIDE SEQUENCE [LARGE SCALE GENOMIC DNA]</scope>
    <source>
        <strain evidence="4">ATCC 11336</strain>
    </source>
</reference>
<dbReference type="Gene3D" id="1.10.150.240">
    <property type="entry name" value="Putative phosphatase, domain 2"/>
    <property type="match status" value="1"/>
</dbReference>
<evidence type="ECO:0000313" key="4">
    <source>
        <dbReference type="EMBL" id="OOV88204.1"/>
    </source>
</evidence>
<dbReference type="AlphaFoldDB" id="A0A1T1HEC6"/>
<dbReference type="EC" id="3.8.1.2" evidence="3"/>
<evidence type="ECO:0000256" key="1">
    <source>
        <dbReference type="ARBA" id="ARBA00008106"/>
    </source>
</evidence>
<comment type="catalytic activity">
    <reaction evidence="3">
        <text>an (S)-2-haloacid + H2O = a (2R)-2-hydroxycarboxylate + a halide anion + H(+)</text>
        <dbReference type="Rhea" id="RHEA:11192"/>
        <dbReference type="ChEBI" id="CHEBI:15377"/>
        <dbReference type="ChEBI" id="CHEBI:15378"/>
        <dbReference type="ChEBI" id="CHEBI:16042"/>
        <dbReference type="ChEBI" id="CHEBI:58314"/>
        <dbReference type="ChEBI" id="CHEBI:137405"/>
        <dbReference type="EC" id="3.8.1.2"/>
    </reaction>
</comment>
<protein>
    <recommendedName>
        <fullName evidence="3">(S)-2-haloacid dehalogenase</fullName>
        <ecNumber evidence="3">3.8.1.2</ecNumber>
    </recommendedName>
    <alternativeName>
        <fullName evidence="3">2-haloalkanoic acid dehalogenase</fullName>
    </alternativeName>
    <alternativeName>
        <fullName evidence="3">Halocarboxylic acid halidohydrolase</fullName>
    </alternativeName>
    <alternativeName>
        <fullName evidence="3">L-2-haloacid dehalogenase</fullName>
    </alternativeName>
</protein>
<evidence type="ECO:0000256" key="2">
    <source>
        <dbReference type="ARBA" id="ARBA00022801"/>
    </source>
</evidence>
<name>A0A1T1HEC6_OCELI</name>
<proteinExistence type="inferred from homology"/>
<dbReference type="PANTHER" id="PTHR43316:SF3">
    <property type="entry name" value="HALOACID DEHALOGENASE, TYPE II (AFU_ORTHOLOGUE AFUA_2G07750)-RELATED"/>
    <property type="match status" value="1"/>
</dbReference>
<dbReference type="GO" id="GO:0018784">
    <property type="term" value="F:(S)-2-haloacid dehalogenase activity"/>
    <property type="evidence" value="ECO:0007669"/>
    <property type="project" value="UniProtKB-UniRule"/>
</dbReference>
<dbReference type="SFLD" id="SFLDG01129">
    <property type="entry name" value="C1.5:_HAD__Beta-PGM__Phosphata"/>
    <property type="match status" value="1"/>
</dbReference>
<dbReference type="Gene3D" id="3.40.50.1000">
    <property type="entry name" value="HAD superfamily/HAD-like"/>
    <property type="match status" value="1"/>
</dbReference>